<organism evidence="2 3">
    <name type="scientific">Moesziomyces aphidis</name>
    <name type="common">Pseudozyma aphidis</name>
    <dbReference type="NCBI Taxonomy" id="84754"/>
    <lineage>
        <taxon>Eukaryota</taxon>
        <taxon>Fungi</taxon>
        <taxon>Dikarya</taxon>
        <taxon>Basidiomycota</taxon>
        <taxon>Ustilaginomycotina</taxon>
        <taxon>Ustilaginomycetes</taxon>
        <taxon>Ustilaginales</taxon>
        <taxon>Ustilaginaceae</taxon>
        <taxon>Moesziomyces</taxon>
    </lineage>
</organism>
<feature type="region of interest" description="Disordered" evidence="1">
    <location>
        <begin position="29"/>
        <end position="52"/>
    </location>
</feature>
<proteinExistence type="predicted"/>
<comment type="caution">
    <text evidence="2">The sequence shown here is derived from an EMBL/GenBank/DDBJ whole genome shotgun (WGS) entry which is preliminary data.</text>
</comment>
<protein>
    <submittedName>
        <fullName evidence="2">Uncharacterized protein</fullName>
    </submittedName>
</protein>
<dbReference type="Proteomes" id="UP000019462">
    <property type="component" value="Unassembled WGS sequence"/>
</dbReference>
<evidence type="ECO:0000313" key="2">
    <source>
        <dbReference type="EMBL" id="ETS59652.1"/>
    </source>
</evidence>
<dbReference type="HOGENOM" id="CLU_2108712_0_0_1"/>
<reference evidence="2 3" key="1">
    <citation type="journal article" date="2014" name="Genome Announc.">
        <title>Genome sequence of the basidiomycetous fungus Pseudozyma aphidis DSM70725, an efficient producer of biosurfactant mannosylerythritol lipids.</title>
        <authorList>
            <person name="Lorenz S."/>
            <person name="Guenther M."/>
            <person name="Grumaz C."/>
            <person name="Rupp S."/>
            <person name="Zibek S."/>
            <person name="Sohn K."/>
        </authorList>
    </citation>
    <scope>NUCLEOTIDE SEQUENCE [LARGE SCALE GENOMIC DNA]</scope>
    <source>
        <strain evidence="3">ATCC 32657 / CBS 517.83 / DSM 70725 / JCM 10318 / NBRC 10182 / NRRL Y-7954 / St-0401</strain>
    </source>
</reference>
<feature type="compositionally biased region" description="Basic and acidic residues" evidence="1">
    <location>
        <begin position="124"/>
        <end position="135"/>
    </location>
</feature>
<feature type="compositionally biased region" description="Polar residues" evidence="1">
    <location>
        <begin position="74"/>
        <end position="108"/>
    </location>
</feature>
<keyword evidence="3" id="KW-1185">Reference proteome</keyword>
<feature type="compositionally biased region" description="Polar residues" evidence="1">
    <location>
        <begin position="38"/>
        <end position="48"/>
    </location>
</feature>
<feature type="region of interest" description="Disordered" evidence="1">
    <location>
        <begin position="72"/>
        <end position="135"/>
    </location>
</feature>
<evidence type="ECO:0000256" key="1">
    <source>
        <dbReference type="SAM" id="MobiDB-lite"/>
    </source>
</evidence>
<evidence type="ECO:0000313" key="3">
    <source>
        <dbReference type="Proteomes" id="UP000019462"/>
    </source>
</evidence>
<dbReference type="AlphaFoldDB" id="W3VFQ6"/>
<accession>W3VFQ6</accession>
<sequence length="135" mass="14253">MSSVFVSIARGARMHTSAVVRLRTSQTAYSAVKPGSESEATTPGSASVSDPLFPLPHIHLLTLLAAMQTEEIAHSSSAYDSTTSRPDTAADQIQSETGADMDSSSAKRQASHLATADPNQKTKATSERKPRNAKP</sequence>
<gene>
    <name evidence="2" type="ORF">PaG_06579</name>
</gene>
<name>W3VFQ6_MOEAP</name>
<dbReference type="OrthoDB" id="3205926at2759"/>
<dbReference type="EMBL" id="AWNI01000042">
    <property type="protein sequence ID" value="ETS59652.1"/>
    <property type="molecule type" value="Genomic_DNA"/>
</dbReference>